<reference evidence="2 3" key="1">
    <citation type="submission" date="2016-06" db="EMBL/GenBank/DDBJ databases">
        <title>Draft Genome Sequence of Tenacibaculum soleae UCD-KL19.</title>
        <authorList>
            <person name="Eisen J.A."/>
            <person name="Coil D.A."/>
            <person name="Lujan K.M."/>
        </authorList>
    </citation>
    <scope>NUCLEOTIDE SEQUENCE [LARGE SCALE GENOMIC DNA]</scope>
    <source>
        <strain evidence="2 3">UCD-KL19</strain>
    </source>
</reference>
<dbReference type="OrthoDB" id="713689at2"/>
<dbReference type="EMBL" id="MAKX01000013">
    <property type="protein sequence ID" value="OCK42625.1"/>
    <property type="molecule type" value="Genomic_DNA"/>
</dbReference>
<protein>
    <recommendedName>
        <fullName evidence="4">Type 1 periplasmic binding fold superfamily protein</fullName>
    </recommendedName>
</protein>
<dbReference type="PROSITE" id="PS51257">
    <property type="entry name" value="PROKAR_LIPOPROTEIN"/>
    <property type="match status" value="1"/>
</dbReference>
<gene>
    <name evidence="2" type="ORF">BA195_10660</name>
</gene>
<evidence type="ECO:0000313" key="3">
    <source>
        <dbReference type="Proteomes" id="UP000093186"/>
    </source>
</evidence>
<evidence type="ECO:0000313" key="2">
    <source>
        <dbReference type="EMBL" id="OCK42625.1"/>
    </source>
</evidence>
<keyword evidence="3" id="KW-1185">Reference proteome</keyword>
<name>A0A1B9XYJ1_9FLAO</name>
<feature type="compositionally biased region" description="Basic and acidic residues" evidence="1">
    <location>
        <begin position="55"/>
        <end position="76"/>
    </location>
</feature>
<organism evidence="2 3">
    <name type="scientific">Tenacibaculum soleae</name>
    <dbReference type="NCBI Taxonomy" id="447689"/>
    <lineage>
        <taxon>Bacteria</taxon>
        <taxon>Pseudomonadati</taxon>
        <taxon>Bacteroidota</taxon>
        <taxon>Flavobacteriia</taxon>
        <taxon>Flavobacteriales</taxon>
        <taxon>Flavobacteriaceae</taxon>
        <taxon>Tenacibaculum</taxon>
    </lineage>
</organism>
<comment type="caution">
    <text evidence="2">The sequence shown here is derived from an EMBL/GenBank/DDBJ whole genome shotgun (WGS) entry which is preliminary data.</text>
</comment>
<dbReference type="STRING" id="447689.BA195_10660"/>
<dbReference type="AlphaFoldDB" id="A0A1B9XYJ1"/>
<dbReference type="RefSeq" id="WP_068705362.1">
    <property type="nucleotide sequence ID" value="NZ_JAUOSW010000003.1"/>
</dbReference>
<evidence type="ECO:0008006" key="4">
    <source>
        <dbReference type="Google" id="ProtNLM"/>
    </source>
</evidence>
<proteinExistence type="predicted"/>
<sequence>MKNIKLLAVLFISSIIVTSCSDSDPEHIHDEELITTMKVVLTPETGDPVTLEWKNVEDHEEGGHEEGEHEEEHGEPEITGGTLMANTTYSAVITLLNENESPVDNITLEVIEEAEEHQFFYTASGIESTFMYNEDDIDTDGNPLGVKFTVKTGATGTGSYTIILKHEPTKNGDNVADGDMTNAGGETDIEATFPIIVAGR</sequence>
<evidence type="ECO:0000256" key="1">
    <source>
        <dbReference type="SAM" id="MobiDB-lite"/>
    </source>
</evidence>
<dbReference type="Proteomes" id="UP000093186">
    <property type="component" value="Unassembled WGS sequence"/>
</dbReference>
<accession>A0A1B9XYJ1</accession>
<feature type="region of interest" description="Disordered" evidence="1">
    <location>
        <begin position="55"/>
        <end position="81"/>
    </location>
</feature>